<dbReference type="InterPro" id="IPR000620">
    <property type="entry name" value="EamA_dom"/>
</dbReference>
<organism evidence="9 10">
    <name type="scientific">Clostridium symbiosum</name>
    <name type="common">Bacteroides symbiosus</name>
    <dbReference type="NCBI Taxonomy" id="1512"/>
    <lineage>
        <taxon>Bacteria</taxon>
        <taxon>Bacillati</taxon>
        <taxon>Bacillota</taxon>
        <taxon>Clostridia</taxon>
        <taxon>Lachnospirales</taxon>
        <taxon>Lachnospiraceae</taxon>
        <taxon>Otoolea</taxon>
    </lineage>
</organism>
<evidence type="ECO:0000256" key="3">
    <source>
        <dbReference type="ARBA" id="ARBA00022475"/>
    </source>
</evidence>
<evidence type="ECO:0000256" key="5">
    <source>
        <dbReference type="ARBA" id="ARBA00022989"/>
    </source>
</evidence>
<dbReference type="EMBL" id="JAINVB010000001">
    <property type="protein sequence ID" value="MCK0085688.1"/>
    <property type="molecule type" value="Genomic_DNA"/>
</dbReference>
<evidence type="ECO:0000256" key="6">
    <source>
        <dbReference type="ARBA" id="ARBA00023136"/>
    </source>
</evidence>
<dbReference type="SUPFAM" id="SSF103481">
    <property type="entry name" value="Multidrug resistance efflux transporter EmrE"/>
    <property type="match status" value="2"/>
</dbReference>
<feature type="domain" description="EamA" evidence="8">
    <location>
        <begin position="7"/>
        <end position="139"/>
    </location>
</feature>
<dbReference type="AlphaFoldDB" id="A0AAW5F105"/>
<feature type="transmembrane region" description="Helical" evidence="7">
    <location>
        <begin position="95"/>
        <end position="115"/>
    </location>
</feature>
<dbReference type="RefSeq" id="WP_003510732.1">
    <property type="nucleotide sequence ID" value="NZ_BAABZD010000004.1"/>
</dbReference>
<keyword evidence="4 7" id="KW-0812">Transmembrane</keyword>
<dbReference type="InterPro" id="IPR050638">
    <property type="entry name" value="AA-Vitamin_Transporters"/>
</dbReference>
<feature type="transmembrane region" description="Helical" evidence="7">
    <location>
        <begin position="146"/>
        <end position="166"/>
    </location>
</feature>
<reference evidence="9" key="1">
    <citation type="journal article" date="2022" name="Cell Host Microbe">
        <title>Colonization of the live biotherapeutic product VE303 and modulation of the microbiota and metabolites in healthy volunteers.</title>
        <authorList>
            <person name="Dsouza M."/>
            <person name="Menon R."/>
            <person name="Crossette E."/>
            <person name="Bhattarai S.K."/>
            <person name="Schneider J."/>
            <person name="Kim Y.G."/>
            <person name="Reddy S."/>
            <person name="Caballero S."/>
            <person name="Felix C."/>
            <person name="Cornacchione L."/>
            <person name="Hendrickson J."/>
            <person name="Watson A.R."/>
            <person name="Minot S.S."/>
            <person name="Greenfield N."/>
            <person name="Schopf L."/>
            <person name="Szabady R."/>
            <person name="Patarroyo J."/>
            <person name="Smith W."/>
            <person name="Harrison P."/>
            <person name="Kuijper E.J."/>
            <person name="Kelly C.P."/>
            <person name="Olle B."/>
            <person name="Bobilev D."/>
            <person name="Silber J.L."/>
            <person name="Bucci V."/>
            <person name="Roberts B."/>
            <person name="Faith J."/>
            <person name="Norman J.M."/>
        </authorList>
    </citation>
    <scope>NUCLEOTIDE SEQUENCE</scope>
    <source>
        <strain evidence="9">VE303-04</strain>
    </source>
</reference>
<evidence type="ECO:0000256" key="4">
    <source>
        <dbReference type="ARBA" id="ARBA00022692"/>
    </source>
</evidence>
<feature type="domain" description="EamA" evidence="8">
    <location>
        <begin position="151"/>
        <end position="287"/>
    </location>
</feature>
<keyword evidence="3" id="KW-1003">Cell membrane</keyword>
<evidence type="ECO:0000313" key="10">
    <source>
        <dbReference type="Proteomes" id="UP001203136"/>
    </source>
</evidence>
<dbReference type="PANTHER" id="PTHR32322:SF18">
    <property type="entry name" value="S-ADENOSYLMETHIONINE_S-ADENOSYLHOMOCYSTEINE TRANSPORTER"/>
    <property type="match status" value="1"/>
</dbReference>
<evidence type="ECO:0000313" key="9">
    <source>
        <dbReference type="EMBL" id="MCK0085688.1"/>
    </source>
</evidence>
<comment type="subcellular location">
    <subcellularLocation>
        <location evidence="1">Cell membrane</location>
        <topology evidence="1">Multi-pass membrane protein</topology>
    </subcellularLocation>
</comment>
<keyword evidence="5 7" id="KW-1133">Transmembrane helix</keyword>
<feature type="transmembrane region" description="Helical" evidence="7">
    <location>
        <begin position="12"/>
        <end position="30"/>
    </location>
</feature>
<name>A0AAW5F105_CLOSY</name>
<feature type="transmembrane region" description="Helical" evidence="7">
    <location>
        <begin position="216"/>
        <end position="235"/>
    </location>
</feature>
<feature type="transmembrane region" description="Helical" evidence="7">
    <location>
        <begin position="66"/>
        <end position="83"/>
    </location>
</feature>
<sequence>MKNKTLTGHLAAFITILIWGTTFISTKVLLRSFSPIEILFIRFVIGYLALWCACPKSFKPADRKQEGYFVLAGLLGVTLYYLFENIALTYTLASNVGVIISIAPFFTVIFTCVFLREGRPGARFFCGFLIAMAGIFLISFDSGQTLKLNPMGDILAVIAAVLWASYSTLMKKITGFGYNTVQVTRRIFFYGIILMVPALFWMGFDVKLDQFLEPVMLMNLIFLGLGASALCFATWNYAVKILGSVKTIIYIYMVPVITAVTSALILHEKMTKAMICGIFLTLLGLFLSEDRRKKERKN</sequence>
<evidence type="ECO:0000256" key="7">
    <source>
        <dbReference type="SAM" id="Phobius"/>
    </source>
</evidence>
<feature type="transmembrane region" description="Helical" evidence="7">
    <location>
        <begin position="272"/>
        <end position="288"/>
    </location>
</feature>
<gene>
    <name evidence="9" type="ORF">K5I21_07355</name>
</gene>
<dbReference type="PANTHER" id="PTHR32322">
    <property type="entry name" value="INNER MEMBRANE TRANSPORTER"/>
    <property type="match status" value="1"/>
</dbReference>
<keyword evidence="6 7" id="KW-0472">Membrane</keyword>
<dbReference type="Pfam" id="PF00892">
    <property type="entry name" value="EamA"/>
    <property type="match status" value="2"/>
</dbReference>
<feature type="transmembrane region" description="Helical" evidence="7">
    <location>
        <begin position="247"/>
        <end position="266"/>
    </location>
</feature>
<evidence type="ECO:0000259" key="8">
    <source>
        <dbReference type="Pfam" id="PF00892"/>
    </source>
</evidence>
<evidence type="ECO:0000256" key="2">
    <source>
        <dbReference type="ARBA" id="ARBA00007362"/>
    </source>
</evidence>
<feature type="transmembrane region" description="Helical" evidence="7">
    <location>
        <begin position="36"/>
        <end position="54"/>
    </location>
</feature>
<feature type="transmembrane region" description="Helical" evidence="7">
    <location>
        <begin position="122"/>
        <end position="140"/>
    </location>
</feature>
<feature type="transmembrane region" description="Helical" evidence="7">
    <location>
        <begin position="187"/>
        <end position="204"/>
    </location>
</feature>
<dbReference type="GO" id="GO:0005886">
    <property type="term" value="C:plasma membrane"/>
    <property type="evidence" value="ECO:0007669"/>
    <property type="project" value="UniProtKB-SubCell"/>
</dbReference>
<accession>A0AAW5F105</accession>
<dbReference type="Proteomes" id="UP001203136">
    <property type="component" value="Unassembled WGS sequence"/>
</dbReference>
<comment type="similarity">
    <text evidence="2">Belongs to the EamA transporter family.</text>
</comment>
<protein>
    <submittedName>
        <fullName evidence="9">DMT family transporter</fullName>
    </submittedName>
</protein>
<comment type="caution">
    <text evidence="9">The sequence shown here is derived from an EMBL/GenBank/DDBJ whole genome shotgun (WGS) entry which is preliminary data.</text>
</comment>
<evidence type="ECO:0000256" key="1">
    <source>
        <dbReference type="ARBA" id="ARBA00004651"/>
    </source>
</evidence>
<dbReference type="InterPro" id="IPR037185">
    <property type="entry name" value="EmrE-like"/>
</dbReference>
<proteinExistence type="inferred from homology"/>